<dbReference type="PROSITE" id="PS50222">
    <property type="entry name" value="EF_HAND_2"/>
    <property type="match status" value="1"/>
</dbReference>
<accession>A0AAD1Y6J7</accession>
<dbReference type="GO" id="GO:0005509">
    <property type="term" value="F:calcium ion binding"/>
    <property type="evidence" value="ECO:0007669"/>
    <property type="project" value="InterPro"/>
</dbReference>
<organism evidence="3 4">
    <name type="scientific">Euplotes crassus</name>
    <dbReference type="NCBI Taxonomy" id="5936"/>
    <lineage>
        <taxon>Eukaryota</taxon>
        <taxon>Sar</taxon>
        <taxon>Alveolata</taxon>
        <taxon>Ciliophora</taxon>
        <taxon>Intramacronucleata</taxon>
        <taxon>Spirotrichea</taxon>
        <taxon>Hypotrichia</taxon>
        <taxon>Euplotida</taxon>
        <taxon>Euplotidae</taxon>
        <taxon>Moneuplotes</taxon>
    </lineage>
</organism>
<dbReference type="InterPro" id="IPR002048">
    <property type="entry name" value="EF_hand_dom"/>
</dbReference>
<proteinExistence type="predicted"/>
<protein>
    <recommendedName>
        <fullName evidence="2">EF-hand domain-containing protein</fullName>
    </recommendedName>
</protein>
<evidence type="ECO:0000313" key="3">
    <source>
        <dbReference type="EMBL" id="CAI2385608.1"/>
    </source>
</evidence>
<keyword evidence="4" id="KW-1185">Reference proteome</keyword>
<dbReference type="Gene3D" id="1.10.238.10">
    <property type="entry name" value="EF-hand"/>
    <property type="match status" value="1"/>
</dbReference>
<dbReference type="InterPro" id="IPR011992">
    <property type="entry name" value="EF-hand-dom_pair"/>
</dbReference>
<dbReference type="PROSITE" id="PS00018">
    <property type="entry name" value="EF_HAND_1"/>
    <property type="match status" value="1"/>
</dbReference>
<dbReference type="Proteomes" id="UP001295684">
    <property type="component" value="Unassembled WGS sequence"/>
</dbReference>
<dbReference type="SUPFAM" id="SSF47473">
    <property type="entry name" value="EF-hand"/>
    <property type="match status" value="1"/>
</dbReference>
<feature type="domain" description="EF-hand" evidence="2">
    <location>
        <begin position="340"/>
        <end position="375"/>
    </location>
</feature>
<evidence type="ECO:0000256" key="1">
    <source>
        <dbReference type="ARBA" id="ARBA00022837"/>
    </source>
</evidence>
<reference evidence="3" key="1">
    <citation type="submission" date="2023-07" db="EMBL/GenBank/DDBJ databases">
        <authorList>
            <consortium name="AG Swart"/>
            <person name="Singh M."/>
            <person name="Singh A."/>
            <person name="Seah K."/>
            <person name="Emmerich C."/>
        </authorList>
    </citation>
    <scope>NUCLEOTIDE SEQUENCE</scope>
    <source>
        <strain evidence="3">DP1</strain>
    </source>
</reference>
<evidence type="ECO:0000313" key="4">
    <source>
        <dbReference type="Proteomes" id="UP001295684"/>
    </source>
</evidence>
<keyword evidence="1" id="KW-0106">Calcium</keyword>
<dbReference type="InterPro" id="IPR018247">
    <property type="entry name" value="EF_Hand_1_Ca_BS"/>
</dbReference>
<name>A0AAD1Y6J7_EUPCR</name>
<evidence type="ECO:0000259" key="2">
    <source>
        <dbReference type="PROSITE" id="PS50222"/>
    </source>
</evidence>
<dbReference type="AlphaFoldDB" id="A0AAD1Y6J7"/>
<dbReference type="EMBL" id="CAMPGE010028046">
    <property type="protein sequence ID" value="CAI2385608.1"/>
    <property type="molecule type" value="Genomic_DNA"/>
</dbReference>
<sequence length="593" mass="68526">MNHNSPSVIIRKARKNVQGVQIMVKPNKSINFRTKKSGFYDLYNAERIPKKKLNKEKMAYLKNELQRKIIRGKKESLKKIDAPELNPKLSLGRSHNKSVMITHKASLSPSKGQETAQIKDGLHHYKFPGKIHSSMHVGIGNESPGSGNRYKRAQAIHDKYCSLPKMMPDRKHRNSSFQLDKSDAPLFLPNLAQKKNPVIKNIVDSTNVSKFGDSKEGSSTNGDAISVKLANLKMISPMTNLPKGYKKQLDKDSEELLRIFYSIRACSKEASMTLPALDPEVKISYTLVKNIRIKKSEFKNFIAKRYTTYIAERLINFFDFTKAWSYNDFVNTMEVLIFQSNEMLYKICFEALDYNNDGYISEIDLYQTMGELPTEIFISVLMEDFLKIIRYIVKSKIKKGTFDETKYYHKEMIKKIQVMNATYRSSLSGWNLNDKDKPSSNFFHFCTKKLSPSEKKPSEREDYALYPRSINKSVRNKSEQKDDSLKLSLKSVVKSNRKTLNKKELLFSYCEEKELNEKISLTEFNAIRFDTFVPSLAIDLIKYFCGYSKTKLQVLSLTSSSSSSSREYLKVHRNEIEFERLMKIIKLEESKSK</sequence>
<comment type="caution">
    <text evidence="3">The sequence shown here is derived from an EMBL/GenBank/DDBJ whole genome shotgun (WGS) entry which is preliminary data.</text>
</comment>
<gene>
    <name evidence="3" type="ORF">ECRASSUSDP1_LOCUS27186</name>
</gene>